<keyword evidence="9 20" id="KW-0479">Metal-binding</keyword>
<comment type="caution">
    <text evidence="22">The sequence shown here is derived from an EMBL/GenBank/DDBJ whole genome shotgun (WGS) entry which is preliminary data.</text>
</comment>
<keyword evidence="16 20" id="KW-0961">Cell wall biogenesis/degradation</keyword>
<feature type="binding site" evidence="20">
    <location>
        <begin position="83"/>
        <end position="84"/>
    </location>
    <ligand>
        <name>UDP-N-acetyl-alpha-D-glucosamine</name>
        <dbReference type="ChEBI" id="CHEBI:57705"/>
    </ligand>
</feature>
<evidence type="ECO:0000256" key="10">
    <source>
        <dbReference type="ARBA" id="ARBA00022737"/>
    </source>
</evidence>
<feature type="domain" description="Nucleotidyl transferase" evidence="21">
    <location>
        <begin position="13"/>
        <end position="221"/>
    </location>
</feature>
<evidence type="ECO:0000256" key="6">
    <source>
        <dbReference type="ARBA" id="ARBA00022490"/>
    </source>
</evidence>
<feature type="binding site" evidence="20">
    <location>
        <position position="410"/>
    </location>
    <ligand>
        <name>acetyl-CoA</name>
        <dbReference type="ChEBI" id="CHEBI:57288"/>
    </ligand>
</feature>
<feature type="binding site" evidence="20">
    <location>
        <position position="78"/>
    </location>
    <ligand>
        <name>UDP-N-acetyl-alpha-D-glucosamine</name>
        <dbReference type="ChEBI" id="CHEBI:57705"/>
    </ligand>
</feature>
<dbReference type="CDD" id="cd02540">
    <property type="entry name" value="GT2_GlmU_N_bac"/>
    <property type="match status" value="1"/>
</dbReference>
<comment type="subunit">
    <text evidence="20">Homotrimer.</text>
</comment>
<feature type="binding site" evidence="20">
    <location>
        <position position="233"/>
    </location>
    <ligand>
        <name>Mg(2+)</name>
        <dbReference type="ChEBI" id="CHEBI:18420"/>
    </ligand>
</feature>
<feature type="binding site" evidence="20">
    <location>
        <position position="382"/>
    </location>
    <ligand>
        <name>UDP-N-acetyl-alpha-D-glucosamine</name>
        <dbReference type="ChEBI" id="CHEBI:57705"/>
    </ligand>
</feature>
<evidence type="ECO:0000256" key="1">
    <source>
        <dbReference type="ARBA" id="ARBA00004496"/>
    </source>
</evidence>
<keyword evidence="15 20" id="KW-0012">Acyltransferase</keyword>
<dbReference type="UniPathway" id="UPA00973"/>
<feature type="region of interest" description="N-acetyltransferase" evidence="20">
    <location>
        <begin position="257"/>
        <end position="456"/>
    </location>
</feature>
<comment type="catalytic activity">
    <reaction evidence="18 20">
        <text>N-acetyl-alpha-D-glucosamine 1-phosphate + UTP + H(+) = UDP-N-acetyl-alpha-D-glucosamine + diphosphate</text>
        <dbReference type="Rhea" id="RHEA:13509"/>
        <dbReference type="ChEBI" id="CHEBI:15378"/>
        <dbReference type="ChEBI" id="CHEBI:33019"/>
        <dbReference type="ChEBI" id="CHEBI:46398"/>
        <dbReference type="ChEBI" id="CHEBI:57705"/>
        <dbReference type="ChEBI" id="CHEBI:57776"/>
        <dbReference type="EC" id="2.7.7.23"/>
    </reaction>
</comment>
<proteinExistence type="inferred from homology"/>
<keyword evidence="12 20" id="KW-0133">Cell shape</keyword>
<evidence type="ECO:0000256" key="17">
    <source>
        <dbReference type="ARBA" id="ARBA00048247"/>
    </source>
</evidence>
<evidence type="ECO:0000256" key="5">
    <source>
        <dbReference type="ARBA" id="ARBA00007947"/>
    </source>
</evidence>
<dbReference type="GO" id="GO:0008360">
    <property type="term" value="P:regulation of cell shape"/>
    <property type="evidence" value="ECO:0007669"/>
    <property type="project" value="UniProtKB-KW"/>
</dbReference>
<dbReference type="GO" id="GO:0019134">
    <property type="term" value="F:glucosamine-1-phosphate N-acetyltransferase activity"/>
    <property type="evidence" value="ECO:0007669"/>
    <property type="project" value="UniProtKB-UniRule"/>
</dbReference>
<dbReference type="Pfam" id="PF00483">
    <property type="entry name" value="NTP_transferase"/>
    <property type="match status" value="1"/>
</dbReference>
<evidence type="ECO:0000256" key="14">
    <source>
        <dbReference type="ARBA" id="ARBA00023268"/>
    </source>
</evidence>
<dbReference type="HAMAP" id="MF_01631">
    <property type="entry name" value="GlmU"/>
    <property type="match status" value="1"/>
</dbReference>
<dbReference type="GO" id="GO:0009252">
    <property type="term" value="P:peptidoglycan biosynthetic process"/>
    <property type="evidence" value="ECO:0007669"/>
    <property type="project" value="UniProtKB-UniRule"/>
</dbReference>
<feature type="binding site" evidence="20">
    <location>
        <begin position="106"/>
        <end position="108"/>
    </location>
    <ligand>
        <name>UDP-N-acetyl-alpha-D-glucosamine</name>
        <dbReference type="ChEBI" id="CHEBI:57705"/>
    </ligand>
</feature>
<evidence type="ECO:0000256" key="13">
    <source>
        <dbReference type="ARBA" id="ARBA00022984"/>
    </source>
</evidence>
<keyword evidence="14 20" id="KW-0511">Multifunctional enzyme</keyword>
<feature type="binding site" evidence="20">
    <location>
        <position position="428"/>
    </location>
    <ligand>
        <name>acetyl-CoA</name>
        <dbReference type="ChEBI" id="CHEBI:57288"/>
    </ligand>
</feature>
<evidence type="ECO:0000256" key="20">
    <source>
        <dbReference type="HAMAP-Rule" id="MF_01631"/>
    </source>
</evidence>
<dbReference type="SUPFAM" id="SSF51161">
    <property type="entry name" value="Trimeric LpxA-like enzymes"/>
    <property type="match status" value="1"/>
</dbReference>
<dbReference type="GO" id="GO:0005737">
    <property type="term" value="C:cytoplasm"/>
    <property type="evidence" value="ECO:0007669"/>
    <property type="project" value="UniProtKB-SubCell"/>
</dbReference>
<dbReference type="GO" id="GO:0009245">
    <property type="term" value="P:lipid A biosynthetic process"/>
    <property type="evidence" value="ECO:0007669"/>
    <property type="project" value="UniProtKB-UniRule"/>
</dbReference>
<feature type="binding site" evidence="20">
    <location>
        <position position="356"/>
    </location>
    <ligand>
        <name>UDP-N-acetyl-alpha-D-glucosamine</name>
        <dbReference type="ChEBI" id="CHEBI:57705"/>
    </ligand>
</feature>
<comment type="function">
    <text evidence="19 20">Catalyzes the last two sequential reactions in the de novo biosynthetic pathway for UDP-N-acetylglucosamine (UDP-GlcNAc). The C-terminal domain catalyzes the transfer of acetyl group from acetyl coenzyme A to glucosamine-1-phosphate (GlcN-1-P) to produce N-acetylglucosamine-1-phosphate (GlcNAc-1-P), which is converted into UDP-GlcNAc by the transfer of uridine 5-monophosphate (from uridine 5-triphosphate), a reaction catalyzed by the N-terminal domain.</text>
</comment>
<feature type="binding site" evidence="20">
    <location>
        <position position="338"/>
    </location>
    <ligand>
        <name>UDP-N-acetyl-alpha-D-glucosamine</name>
        <dbReference type="ChEBI" id="CHEBI:57705"/>
    </ligand>
</feature>
<evidence type="ECO:0000256" key="19">
    <source>
        <dbReference type="ARBA" id="ARBA00049628"/>
    </source>
</evidence>
<feature type="binding site" evidence="20">
    <location>
        <position position="233"/>
    </location>
    <ligand>
        <name>UDP-N-acetyl-alpha-D-glucosamine</name>
        <dbReference type="ChEBI" id="CHEBI:57705"/>
    </ligand>
</feature>
<comment type="cofactor">
    <cofactor evidence="20">
        <name>Mg(2+)</name>
        <dbReference type="ChEBI" id="CHEBI:18420"/>
    </cofactor>
    <text evidence="20">Binds 1 Mg(2+) ion per subunit.</text>
</comment>
<keyword evidence="6 20" id="KW-0963">Cytoplasm</keyword>
<name>A0A419EZJ9_9BACT</name>
<feature type="binding site" evidence="20">
    <location>
        <position position="371"/>
    </location>
    <ligand>
        <name>UDP-N-acetyl-alpha-D-glucosamine</name>
        <dbReference type="ChEBI" id="CHEBI:57705"/>
    </ligand>
</feature>
<comment type="similarity">
    <text evidence="4 20">In the C-terminal section; belongs to the transferase hexapeptide repeat family.</text>
</comment>
<comment type="subcellular location">
    <subcellularLocation>
        <location evidence="1 20">Cytoplasm</location>
    </subcellularLocation>
</comment>
<feature type="binding site" evidence="20">
    <location>
        <position position="385"/>
    </location>
    <ligand>
        <name>acetyl-CoA</name>
        <dbReference type="ChEBI" id="CHEBI:57288"/>
    </ligand>
</feature>
<dbReference type="Pfam" id="PF00132">
    <property type="entry name" value="Hexapep"/>
    <property type="match status" value="2"/>
</dbReference>
<dbReference type="GO" id="GO:0016020">
    <property type="term" value="C:membrane"/>
    <property type="evidence" value="ECO:0007669"/>
    <property type="project" value="GOC"/>
</dbReference>
<evidence type="ECO:0000256" key="15">
    <source>
        <dbReference type="ARBA" id="ARBA00023315"/>
    </source>
</evidence>
<reference evidence="22 23" key="1">
    <citation type="journal article" date="2017" name="ISME J.">
        <title>Energy and carbon metabolisms in a deep terrestrial subsurface fluid microbial community.</title>
        <authorList>
            <person name="Momper L."/>
            <person name="Jungbluth S.P."/>
            <person name="Lee M.D."/>
            <person name="Amend J.P."/>
        </authorList>
    </citation>
    <scope>NUCLEOTIDE SEQUENCE [LARGE SCALE GENOMIC DNA]</scope>
    <source>
        <strain evidence="22">SURF_17</strain>
    </source>
</reference>
<feature type="binding site" evidence="20">
    <location>
        <position position="145"/>
    </location>
    <ligand>
        <name>UDP-N-acetyl-alpha-D-glucosamine</name>
        <dbReference type="ChEBI" id="CHEBI:57705"/>
    </ligand>
</feature>
<dbReference type="Gene3D" id="3.90.550.10">
    <property type="entry name" value="Spore Coat Polysaccharide Biosynthesis Protein SpsA, Chain A"/>
    <property type="match status" value="1"/>
</dbReference>
<feature type="region of interest" description="Linker" evidence="20">
    <location>
        <begin position="236"/>
        <end position="256"/>
    </location>
</feature>
<dbReference type="GO" id="GO:0006048">
    <property type="term" value="P:UDP-N-acetylglucosamine biosynthetic process"/>
    <property type="evidence" value="ECO:0007669"/>
    <property type="project" value="UniProtKB-UniPathway"/>
</dbReference>
<dbReference type="GO" id="GO:0071555">
    <property type="term" value="P:cell wall organization"/>
    <property type="evidence" value="ECO:0007669"/>
    <property type="project" value="UniProtKB-KW"/>
</dbReference>
<organism evidence="22 23">
    <name type="scientific">Candidatus Abyssobacteria bacterium SURF_17</name>
    <dbReference type="NCBI Taxonomy" id="2093361"/>
    <lineage>
        <taxon>Bacteria</taxon>
        <taxon>Pseudomonadati</taxon>
        <taxon>Candidatus Hydrogenedentota</taxon>
        <taxon>Candidatus Abyssobacteria</taxon>
    </lineage>
</organism>
<sequence>MVKKEERPFVCAILAAGQGTRMKSDTPKVLHKVCGRPMIDYIVRTARNLKPARTYLIVGFKEELVRQFFGKSVHYITQSQQLGTGHAVLQARDRLFGYDGDVLVLYGDVPLITEQTLLALLKKHRETAADATLVTARVSDPTGFGRIIRNRSGKLSRIVEEKDATAAQKRIRDINPGIYCFKAPCLLDALSKISTGNKQQEYYLTDVIEILAKEHKRLETISTDDEIEIMQVNTRKHLAQANRILHDRVLERLMNDGVTIIDARSTFISETVKVERDVTIYPFTYIEGYTRIGEGTVIGPQTYITDSEIGRGVVVVMSYLSSCIVRDKSRIGPYTHLRPETIIGEGVHIGNFVEVKKSLIEDDSKANHLSYIGDAKIGKGVNIGAGTITANYDGERKSETVIEDGASIGSGTVLIAPVRVGKKAVTGAGAIVPKRHDIPPYSVFVGMPAHELKKGE</sequence>
<evidence type="ECO:0000256" key="9">
    <source>
        <dbReference type="ARBA" id="ARBA00022723"/>
    </source>
</evidence>
<accession>A0A419EZJ9</accession>
<dbReference type="EC" id="2.3.1.157" evidence="20"/>
<keyword evidence="8 20" id="KW-0548">Nucleotidyltransferase</keyword>
<feature type="region of interest" description="Pyrophosphorylase" evidence="20">
    <location>
        <begin position="1"/>
        <end position="235"/>
    </location>
</feature>
<feature type="binding site" evidence="20">
    <location>
        <position position="175"/>
    </location>
    <ligand>
        <name>UDP-N-acetyl-alpha-D-glucosamine</name>
        <dbReference type="ChEBI" id="CHEBI:57705"/>
    </ligand>
</feature>
<dbReference type="GO" id="GO:0003977">
    <property type="term" value="F:UDP-N-acetylglucosamine diphosphorylase activity"/>
    <property type="evidence" value="ECO:0007669"/>
    <property type="project" value="UniProtKB-UniRule"/>
</dbReference>
<dbReference type="EC" id="2.7.7.23" evidence="20"/>
<dbReference type="InterPro" id="IPR011004">
    <property type="entry name" value="Trimer_LpxA-like_sf"/>
</dbReference>
<dbReference type="SUPFAM" id="SSF53448">
    <property type="entry name" value="Nucleotide-diphospho-sugar transferases"/>
    <property type="match status" value="1"/>
</dbReference>
<dbReference type="NCBIfam" id="TIGR01173">
    <property type="entry name" value="glmU"/>
    <property type="match status" value="1"/>
</dbReference>
<feature type="binding site" evidence="20">
    <location>
        <begin position="14"/>
        <end position="17"/>
    </location>
    <ligand>
        <name>UDP-N-acetyl-alpha-D-glucosamine</name>
        <dbReference type="ChEBI" id="CHEBI:57705"/>
    </ligand>
</feature>
<evidence type="ECO:0000256" key="7">
    <source>
        <dbReference type="ARBA" id="ARBA00022679"/>
    </source>
</evidence>
<keyword evidence="13 20" id="KW-0573">Peptidoglycan synthesis</keyword>
<dbReference type="EMBL" id="QZKI01000065">
    <property type="protein sequence ID" value="RJP70786.1"/>
    <property type="molecule type" value="Genomic_DNA"/>
</dbReference>
<evidence type="ECO:0000256" key="3">
    <source>
        <dbReference type="ARBA" id="ARBA00005208"/>
    </source>
</evidence>
<evidence type="ECO:0000256" key="2">
    <source>
        <dbReference type="ARBA" id="ARBA00005166"/>
    </source>
</evidence>
<keyword evidence="10 20" id="KW-0677">Repeat</keyword>
<dbReference type="NCBIfam" id="NF010934">
    <property type="entry name" value="PRK14354.1"/>
    <property type="match status" value="1"/>
</dbReference>
<evidence type="ECO:0000256" key="8">
    <source>
        <dbReference type="ARBA" id="ARBA00022695"/>
    </source>
</evidence>
<evidence type="ECO:0000256" key="4">
    <source>
        <dbReference type="ARBA" id="ARBA00007707"/>
    </source>
</evidence>
<comment type="pathway">
    <text evidence="3 20">Nucleotide-sugar biosynthesis; UDP-N-acetyl-alpha-D-glucosamine biosynthesis; UDP-N-acetyl-alpha-D-glucosamine from N-acetyl-alpha-D-glucosamine 1-phosphate: step 1/1.</text>
</comment>
<comment type="similarity">
    <text evidence="5 20">In the N-terminal section; belongs to the N-acetylglucosamine-1-phosphate uridyltransferase family.</text>
</comment>
<dbReference type="InterPro" id="IPR038009">
    <property type="entry name" value="GlmU_C_LbH"/>
</dbReference>
<dbReference type="InterPro" id="IPR005882">
    <property type="entry name" value="Bifunctional_GlmU"/>
</dbReference>
<dbReference type="Gene3D" id="2.160.10.10">
    <property type="entry name" value="Hexapeptide repeat proteins"/>
    <property type="match status" value="1"/>
</dbReference>
<feature type="binding site" evidence="20">
    <location>
        <begin position="391"/>
        <end position="392"/>
    </location>
    <ligand>
        <name>acetyl-CoA</name>
        <dbReference type="ChEBI" id="CHEBI:57288"/>
    </ligand>
</feature>
<dbReference type="CDD" id="cd03353">
    <property type="entry name" value="LbH_GlmU_C"/>
    <property type="match status" value="1"/>
</dbReference>
<dbReference type="InterPro" id="IPR050065">
    <property type="entry name" value="GlmU-like"/>
</dbReference>
<dbReference type="InterPro" id="IPR029044">
    <property type="entry name" value="Nucleotide-diphossugar_trans"/>
</dbReference>
<evidence type="ECO:0000256" key="18">
    <source>
        <dbReference type="ARBA" id="ARBA00048493"/>
    </source>
</evidence>
<dbReference type="UniPathway" id="UPA00113">
    <property type="reaction ID" value="UER00532"/>
</dbReference>
<keyword evidence="7 20" id="KW-0808">Transferase</keyword>
<dbReference type="GO" id="GO:0000287">
    <property type="term" value="F:magnesium ion binding"/>
    <property type="evidence" value="ECO:0007669"/>
    <property type="project" value="UniProtKB-UniRule"/>
</dbReference>
<evidence type="ECO:0000256" key="16">
    <source>
        <dbReference type="ARBA" id="ARBA00023316"/>
    </source>
</evidence>
<comment type="catalytic activity">
    <reaction evidence="17 20">
        <text>alpha-D-glucosamine 1-phosphate + acetyl-CoA = N-acetyl-alpha-D-glucosamine 1-phosphate + CoA + H(+)</text>
        <dbReference type="Rhea" id="RHEA:13725"/>
        <dbReference type="ChEBI" id="CHEBI:15378"/>
        <dbReference type="ChEBI" id="CHEBI:57287"/>
        <dbReference type="ChEBI" id="CHEBI:57288"/>
        <dbReference type="ChEBI" id="CHEBI:57776"/>
        <dbReference type="ChEBI" id="CHEBI:58516"/>
        <dbReference type="EC" id="2.3.1.157"/>
    </reaction>
</comment>
<dbReference type="PANTHER" id="PTHR43584:SF3">
    <property type="entry name" value="BIFUNCTIONAL PROTEIN GLMU"/>
    <property type="match status" value="1"/>
</dbReference>
<gene>
    <name evidence="20 22" type="primary">glmU</name>
    <name evidence="22" type="ORF">C4532_08890</name>
</gene>
<comment type="pathway">
    <text evidence="20">Bacterial outer membrane biogenesis; LPS lipid A biosynthesis.</text>
</comment>
<feature type="binding site" evidence="20">
    <location>
        <position position="108"/>
    </location>
    <ligand>
        <name>Mg(2+)</name>
        <dbReference type="ChEBI" id="CHEBI:18420"/>
    </ligand>
</feature>
<evidence type="ECO:0000313" key="22">
    <source>
        <dbReference type="EMBL" id="RJP70786.1"/>
    </source>
</evidence>
<evidence type="ECO:0000256" key="11">
    <source>
        <dbReference type="ARBA" id="ARBA00022842"/>
    </source>
</evidence>
<keyword evidence="11 20" id="KW-0460">Magnesium</keyword>
<dbReference type="Proteomes" id="UP000285961">
    <property type="component" value="Unassembled WGS sequence"/>
</dbReference>
<evidence type="ECO:0000256" key="12">
    <source>
        <dbReference type="ARBA" id="ARBA00022960"/>
    </source>
</evidence>
<dbReference type="PANTHER" id="PTHR43584">
    <property type="entry name" value="NUCLEOTIDYL TRANSFERASE"/>
    <property type="match status" value="1"/>
</dbReference>
<comment type="pathway">
    <text evidence="2 20">Nucleotide-sugar biosynthesis; UDP-N-acetyl-alpha-D-glucosamine biosynthesis; N-acetyl-alpha-D-glucosamine 1-phosphate from alpha-D-glucosamine 6-phosphate (route II): step 2/2.</text>
</comment>
<dbReference type="InterPro" id="IPR001451">
    <property type="entry name" value="Hexapep"/>
</dbReference>
<feature type="binding site" evidence="20">
    <location>
        <position position="160"/>
    </location>
    <ligand>
        <name>UDP-N-acetyl-alpha-D-glucosamine</name>
        <dbReference type="ChEBI" id="CHEBI:57705"/>
    </ligand>
</feature>
<feature type="binding site" evidence="20">
    <location>
        <position position="28"/>
    </location>
    <ligand>
        <name>UDP-N-acetyl-alpha-D-glucosamine</name>
        <dbReference type="ChEBI" id="CHEBI:57705"/>
    </ligand>
</feature>
<evidence type="ECO:0000313" key="23">
    <source>
        <dbReference type="Proteomes" id="UP000285961"/>
    </source>
</evidence>
<feature type="active site" description="Proton acceptor" evidence="20">
    <location>
        <position position="368"/>
    </location>
</feature>
<protein>
    <recommendedName>
        <fullName evidence="20">Bifunctional protein GlmU</fullName>
    </recommendedName>
    <domain>
        <recommendedName>
            <fullName evidence="20">UDP-N-acetylglucosamine pyrophosphorylase</fullName>
            <ecNumber evidence="20">2.7.7.23</ecNumber>
        </recommendedName>
        <alternativeName>
            <fullName evidence="20">N-acetylglucosamine-1-phosphate uridyltransferase</fullName>
        </alternativeName>
    </domain>
    <domain>
        <recommendedName>
            <fullName evidence="20">Glucosamine-1-phosphate N-acetyltransferase</fullName>
            <ecNumber evidence="20">2.3.1.157</ecNumber>
        </recommendedName>
    </domain>
</protein>
<evidence type="ECO:0000259" key="21">
    <source>
        <dbReference type="Pfam" id="PF00483"/>
    </source>
</evidence>
<dbReference type="InterPro" id="IPR005835">
    <property type="entry name" value="NTP_transferase_dom"/>
</dbReference>
<dbReference type="GO" id="GO:0000902">
    <property type="term" value="P:cell morphogenesis"/>
    <property type="evidence" value="ECO:0007669"/>
    <property type="project" value="UniProtKB-UniRule"/>
</dbReference>
<comment type="caution">
    <text evidence="20">Lacks conserved residue(s) required for the propagation of feature annotation.</text>
</comment>
<dbReference type="AlphaFoldDB" id="A0A419EZJ9"/>